<feature type="compositionally biased region" description="Basic and acidic residues" evidence="1">
    <location>
        <begin position="1251"/>
        <end position="1271"/>
    </location>
</feature>
<keyword evidence="2" id="KW-0472">Membrane</keyword>
<dbReference type="EMBL" id="FLQU01000083">
    <property type="protein sequence ID" value="SBS80527.1"/>
    <property type="molecule type" value="Genomic_DNA"/>
</dbReference>
<feature type="region of interest" description="Disordered" evidence="1">
    <location>
        <begin position="951"/>
        <end position="1011"/>
    </location>
</feature>
<name>A0A1A8VJV0_PLAOA</name>
<feature type="region of interest" description="Disordered" evidence="1">
    <location>
        <begin position="508"/>
        <end position="545"/>
    </location>
</feature>
<feature type="transmembrane region" description="Helical" evidence="2">
    <location>
        <begin position="189"/>
        <end position="206"/>
    </location>
</feature>
<evidence type="ECO:0000256" key="1">
    <source>
        <dbReference type="SAM" id="MobiDB-lite"/>
    </source>
</evidence>
<feature type="compositionally biased region" description="Basic and acidic residues" evidence="1">
    <location>
        <begin position="834"/>
        <end position="843"/>
    </location>
</feature>
<feature type="region of interest" description="Disordered" evidence="1">
    <location>
        <begin position="1226"/>
        <end position="1289"/>
    </location>
</feature>
<dbReference type="Proteomes" id="UP000078560">
    <property type="component" value="Unassembled WGS sequence"/>
</dbReference>
<feature type="compositionally biased region" description="Polar residues" evidence="1">
    <location>
        <begin position="786"/>
        <end position="813"/>
    </location>
</feature>
<keyword evidence="2" id="KW-0812">Transmembrane</keyword>
<feature type="region of interest" description="Disordered" evidence="1">
    <location>
        <begin position="621"/>
        <end position="671"/>
    </location>
</feature>
<gene>
    <name evidence="3" type="ORF">POVCU2_0005820</name>
</gene>
<evidence type="ECO:0000313" key="4">
    <source>
        <dbReference type="Proteomes" id="UP000078560"/>
    </source>
</evidence>
<feature type="compositionally biased region" description="Low complexity" evidence="1">
    <location>
        <begin position="951"/>
        <end position="964"/>
    </location>
</feature>
<evidence type="ECO:0000256" key="2">
    <source>
        <dbReference type="SAM" id="Phobius"/>
    </source>
</evidence>
<feature type="transmembrane region" description="Helical" evidence="2">
    <location>
        <begin position="220"/>
        <end position="242"/>
    </location>
</feature>
<reference evidence="4" key="1">
    <citation type="submission" date="2016-05" db="EMBL/GenBank/DDBJ databases">
        <authorList>
            <person name="Naeem Raeece"/>
        </authorList>
    </citation>
    <scope>NUCLEOTIDE SEQUENCE [LARGE SCALE GENOMIC DNA]</scope>
</reference>
<protein>
    <submittedName>
        <fullName evidence="3">Uncharacterized protein</fullName>
    </submittedName>
</protein>
<feature type="compositionally biased region" description="Polar residues" evidence="1">
    <location>
        <begin position="974"/>
        <end position="994"/>
    </location>
</feature>
<keyword evidence="2" id="KW-1133">Transmembrane helix</keyword>
<feature type="region of interest" description="Disordered" evidence="1">
    <location>
        <begin position="786"/>
        <end position="860"/>
    </location>
</feature>
<organism evidence="3 4">
    <name type="scientific">Plasmodium ovale curtisi</name>
    <dbReference type="NCBI Taxonomy" id="864141"/>
    <lineage>
        <taxon>Eukaryota</taxon>
        <taxon>Sar</taxon>
        <taxon>Alveolata</taxon>
        <taxon>Apicomplexa</taxon>
        <taxon>Aconoidasida</taxon>
        <taxon>Haemosporida</taxon>
        <taxon>Plasmodiidae</taxon>
        <taxon>Plasmodium</taxon>
        <taxon>Plasmodium (Plasmodium)</taxon>
    </lineage>
</organism>
<evidence type="ECO:0000313" key="3">
    <source>
        <dbReference type="EMBL" id="SBS80527.1"/>
    </source>
</evidence>
<feature type="compositionally biased region" description="Polar residues" evidence="1">
    <location>
        <begin position="1229"/>
        <end position="1249"/>
    </location>
</feature>
<feature type="transmembrane region" description="Helical" evidence="2">
    <location>
        <begin position="131"/>
        <end position="151"/>
    </location>
</feature>
<proteinExistence type="predicted"/>
<feature type="compositionally biased region" description="Basic and acidic residues" evidence="1">
    <location>
        <begin position="641"/>
        <end position="671"/>
    </location>
</feature>
<accession>A0A1A8VJV0</accession>
<sequence length="1419" mass="166227">MTEEKNNSEEAKNENNENKYLSQFYSFLNSNYIKNSFESKIENAQNKKKKHLSSRKAYIYLIRKFKKVRAEKEKRKNEKAKKVEREYKRIGKCDLYFEEIQIQNENEKLIIQLFGKNSVTIKKLYRKKKLIDPYFFLLILCNILSNLPYSIIPIQKFIDICDGYIAHGVYLLTNLNFSLYSKKKKIHKIYFEPVILSFFYKIYIILKKLEIRNVNLFDNVYVLCASYVNKINSMLWFSIFLIIKRMLIDECEIKIMKKRKTYLILPIFIDIIKIIDVYDEIIKKTNINPLVKLYEELKLFLLLFFHKLLYNLITEHDMLPRNIFKYLQINNNIISDKKKKYNKLLSYNYNKKDSSDLYNNFYNYSHSINEKLVFFSFFENFCLYNTFTDNGKTDDSFSSLSFSFNTINSSVITNENETVDKKNTDDCNKLSLPDPVHAKKEDNKPLQIIKMYKNKIDILNMQYTHFFIHKYKNENKYILLIKSYFNDYLCALVNSLYIYSKIIYSSKGYDRKSGESGESGESGKNGKNGKNGVQENCANGKSKRETNKVPLGLSAEFTREKQPSGEKCLEVSPQITGEVPVYEYDRVGGINVDSVNVDGSNVDGANVDGANVDGANACGANARDDSNGAGENNGGCICDQGEDKKNHTNEREESVKREERGKEFLKEETSEQSDFCKEKDQANFHEFHMIHRQKIQKRGFFLMERTKNKRQNRKNKLGHMNKQIINILISFIEVIYRNIFKKILKKIYNFDINFDAFIAERKLRREQSGSGHLKCEHFQNVQITNGQLTNGQPTNGQPTNGQLPNRQLPNRQLPNKEHSNPLAEDTYNILFDDQNEKRSQRIEEDGESQATAKSKSKSKSIVEETLSALFQTLSRINRKQHEEDNSRSYLCNSEKEHPSYVKSSHGRAPTCQSENSFYWADLGNDKRKKRGEKKGRDTSQMVSDTCKEIMSISESEQVSSQSWSTVPDGVMGTSDRQSSTPERQSSTPERQSSTSDRRIRPSERIQASAKPMMCDEYEAETEYDISSVQSYELDEVRWKRKKYMNLFHMSDNEKKYCIKVYIKNSNGEYDRKILLLRNDKLCFYDSENSISYDSFYFLMEIKKIYTCDGFFDSLINSQKISVVNSTYSSTDDEDEFYPKSRGSVSSESEWQKCGFDAKIIFHNSIRKNIHLMFIDQSYEKIVAKINSLLVHETDRTFDYINLSYDRNVEKEVLSEYFANNLNREKKNDTSFSTSQSSDGESIMKSNGSNGRDGKSDRCNDHSRDNSDEPNRRVTHSYENYESSENDLEEEGDNILNKILRDNKDMLVRNETILEHKKSKLKMHKLGNHIHFMEFKYASSGTDIYIEEKKYFFKKKKIKVKKENKMKLFKNINRNDVYDLFYEEICRLYKNKNNNISKTTSDDLYFYKSVNKLYHTVNCV</sequence>